<accession>A0AAJ5ZFN9</accession>
<keyword evidence="17" id="KW-1185">Reference proteome</keyword>
<dbReference type="InterPro" id="IPR003594">
    <property type="entry name" value="HATPase_dom"/>
</dbReference>
<dbReference type="GO" id="GO:0005524">
    <property type="term" value="F:ATP binding"/>
    <property type="evidence" value="ECO:0007669"/>
    <property type="project" value="UniProtKB-KW"/>
</dbReference>
<evidence type="ECO:0000313" key="17">
    <source>
        <dbReference type="Proteomes" id="UP001219901"/>
    </source>
</evidence>
<dbReference type="SMART" id="SM00388">
    <property type="entry name" value="HisKA"/>
    <property type="match status" value="1"/>
</dbReference>
<feature type="transmembrane region" description="Helical" evidence="12">
    <location>
        <begin position="219"/>
        <end position="238"/>
    </location>
</feature>
<keyword evidence="11 12" id="KW-0472">Membrane</keyword>
<keyword evidence="10" id="KW-0902">Two-component regulatory system</keyword>
<name>A0AAJ5ZFN9_9CHLR</name>
<keyword evidence="9" id="KW-0067">ATP-binding</keyword>
<dbReference type="SMART" id="SM00387">
    <property type="entry name" value="HATPase_c"/>
    <property type="match status" value="1"/>
</dbReference>
<evidence type="ECO:0000256" key="11">
    <source>
        <dbReference type="ARBA" id="ARBA00023136"/>
    </source>
</evidence>
<dbReference type="SMART" id="SM00304">
    <property type="entry name" value="HAMP"/>
    <property type="match status" value="1"/>
</dbReference>
<dbReference type="Pfam" id="PF00512">
    <property type="entry name" value="HisKA"/>
    <property type="match status" value="1"/>
</dbReference>
<dbReference type="Proteomes" id="UP001219901">
    <property type="component" value="Chromosome"/>
</dbReference>
<dbReference type="Pfam" id="PF02518">
    <property type="entry name" value="HATPase_c"/>
    <property type="match status" value="1"/>
</dbReference>
<dbReference type="SUPFAM" id="SSF47384">
    <property type="entry name" value="Homodimeric domain of signal transducing histidine kinase"/>
    <property type="match status" value="1"/>
</dbReference>
<evidence type="ECO:0000256" key="9">
    <source>
        <dbReference type="ARBA" id="ARBA00022840"/>
    </source>
</evidence>
<keyword evidence="12" id="KW-0812">Transmembrane</keyword>
<evidence type="ECO:0000256" key="12">
    <source>
        <dbReference type="SAM" id="Phobius"/>
    </source>
</evidence>
<dbReference type="CDD" id="cd00082">
    <property type="entry name" value="HisKA"/>
    <property type="match status" value="1"/>
</dbReference>
<evidence type="ECO:0000256" key="2">
    <source>
        <dbReference type="ARBA" id="ARBA00004236"/>
    </source>
</evidence>
<dbReference type="PROSITE" id="PS50885">
    <property type="entry name" value="HAMP"/>
    <property type="match status" value="1"/>
</dbReference>
<keyword evidence="8" id="KW-0418">Kinase</keyword>
<dbReference type="PANTHER" id="PTHR45453:SF1">
    <property type="entry name" value="PHOSPHATE REGULON SENSOR PROTEIN PHOR"/>
    <property type="match status" value="1"/>
</dbReference>
<dbReference type="Gene3D" id="3.30.565.10">
    <property type="entry name" value="Histidine kinase-like ATPase, C-terminal domain"/>
    <property type="match status" value="1"/>
</dbReference>
<keyword evidence="7" id="KW-0547">Nucleotide-binding</keyword>
<evidence type="ECO:0000256" key="3">
    <source>
        <dbReference type="ARBA" id="ARBA00012438"/>
    </source>
</evidence>
<evidence type="ECO:0000256" key="5">
    <source>
        <dbReference type="ARBA" id="ARBA00022553"/>
    </source>
</evidence>
<evidence type="ECO:0000259" key="14">
    <source>
        <dbReference type="PROSITE" id="PS50885"/>
    </source>
</evidence>
<dbReference type="SUPFAM" id="SSF158472">
    <property type="entry name" value="HAMP domain-like"/>
    <property type="match status" value="1"/>
</dbReference>
<protein>
    <recommendedName>
        <fullName evidence="3">histidine kinase</fullName>
        <ecNumber evidence="3">2.7.13.3</ecNumber>
    </recommendedName>
</protein>
<dbReference type="SUPFAM" id="SSF55874">
    <property type="entry name" value="ATPase domain of HSP90 chaperone/DNA topoisomerase II/histidine kinase"/>
    <property type="match status" value="1"/>
</dbReference>
<evidence type="ECO:0000259" key="13">
    <source>
        <dbReference type="PROSITE" id="PS50109"/>
    </source>
</evidence>
<feature type="domain" description="HAMP" evidence="14">
    <location>
        <begin position="239"/>
        <end position="291"/>
    </location>
</feature>
<dbReference type="GO" id="GO:0016036">
    <property type="term" value="P:cellular response to phosphate starvation"/>
    <property type="evidence" value="ECO:0007669"/>
    <property type="project" value="TreeGrafter"/>
</dbReference>
<dbReference type="Pfam" id="PF00672">
    <property type="entry name" value="HAMP"/>
    <property type="match status" value="1"/>
</dbReference>
<evidence type="ECO:0000256" key="1">
    <source>
        <dbReference type="ARBA" id="ARBA00000085"/>
    </source>
</evidence>
<dbReference type="EC" id="2.7.13.3" evidence="3"/>
<evidence type="ECO:0000313" key="15">
    <source>
        <dbReference type="EMBL" id="MDG0866050.1"/>
    </source>
</evidence>
<evidence type="ECO:0000256" key="4">
    <source>
        <dbReference type="ARBA" id="ARBA00022475"/>
    </source>
</evidence>
<dbReference type="PANTHER" id="PTHR45453">
    <property type="entry name" value="PHOSPHATE REGULON SENSOR PROTEIN PHOR"/>
    <property type="match status" value="1"/>
</dbReference>
<dbReference type="AlphaFoldDB" id="A0AAJ5ZFN9"/>
<dbReference type="EMBL" id="CP046147">
    <property type="protein sequence ID" value="WFG39224.1"/>
    <property type="molecule type" value="Genomic_DNA"/>
</dbReference>
<dbReference type="GO" id="GO:0005886">
    <property type="term" value="C:plasma membrane"/>
    <property type="evidence" value="ECO:0007669"/>
    <property type="project" value="UniProtKB-SubCell"/>
</dbReference>
<dbReference type="Proteomes" id="UP001321249">
    <property type="component" value="Unassembled WGS sequence"/>
</dbReference>
<gene>
    <name evidence="15" type="ORF">GKO46_03070</name>
    <name evidence="16" type="ORF">GKO48_06190</name>
</gene>
<proteinExistence type="predicted"/>
<dbReference type="Gene3D" id="6.10.340.10">
    <property type="match status" value="1"/>
</dbReference>
<comment type="subcellular location">
    <subcellularLocation>
        <location evidence="2">Cell membrane</location>
    </subcellularLocation>
</comment>
<evidence type="ECO:0000256" key="8">
    <source>
        <dbReference type="ARBA" id="ARBA00022777"/>
    </source>
</evidence>
<evidence type="ECO:0000313" key="16">
    <source>
        <dbReference type="EMBL" id="WFG39224.1"/>
    </source>
</evidence>
<keyword evidence="6" id="KW-0808">Transferase</keyword>
<dbReference type="InterPro" id="IPR036890">
    <property type="entry name" value="HATPase_C_sf"/>
</dbReference>
<evidence type="ECO:0000313" key="18">
    <source>
        <dbReference type="Proteomes" id="UP001321249"/>
    </source>
</evidence>
<dbReference type="InterPro" id="IPR003661">
    <property type="entry name" value="HisK_dim/P_dom"/>
</dbReference>
<keyword evidence="5" id="KW-0597">Phosphoprotein</keyword>
<evidence type="ECO:0000256" key="7">
    <source>
        <dbReference type="ARBA" id="ARBA00022741"/>
    </source>
</evidence>
<sequence>MALGTVSMLKWFFGLQGRLTLGFALVLALSIASVSAYSAYATRVETERFAAEIELARAERAEQLVKDTFEANQDWDEVQYAVQQVGNLFGWRVAIELDSGLIVADSHKLVRDSQGSFETTTERFTRPARFTKRPVIVNGELIGYMLVDERPSRQERPLSMQDFSENVFRQFLGDRSTGAPPPPRPTQIASPTTENLVAEVLEYVDPPLSNLQSSFQRSLVVAGIAAGFAGLLIVMLLTRQALAPVRNLTTAASSLGAGDLSQRVPESGTDEIGILANTFNTMASDLELAVDQRRQLTADVAHELRTPLTNIQGYLEAIKDGVVDADDETIDTLHSQTIHLANLIEDLRILAVADAGALALNMSHGSPVPVIEDSAAHFKQRARERNIELNISSNGTETAIDFDETRLRQIVSNLVENALTHTPNNGRISVSTEGHTEGLDLEISDSGIGISEDDIPRIFDQFYRADQSRTRATGGAGLGLTIVKRLVEAHNGDISVISGPATGTTFKIVLPISRI</sequence>
<reference evidence="17 18" key="1">
    <citation type="submission" date="2019-11" db="EMBL/GenBank/DDBJ databases">
        <authorList>
            <person name="Cho J.-C."/>
        </authorList>
    </citation>
    <scope>NUCLEOTIDE SEQUENCE [LARGE SCALE GENOMIC DNA]</scope>
    <source>
        <strain evidence="16 17">JH1073</strain>
        <strain evidence="15 18">JH702</strain>
    </source>
</reference>
<dbReference type="CDD" id="cd06225">
    <property type="entry name" value="HAMP"/>
    <property type="match status" value="1"/>
</dbReference>
<evidence type="ECO:0000256" key="6">
    <source>
        <dbReference type="ARBA" id="ARBA00022679"/>
    </source>
</evidence>
<dbReference type="Gene3D" id="1.10.287.130">
    <property type="match status" value="1"/>
</dbReference>
<dbReference type="RefSeq" id="WP_342853306.1">
    <property type="nucleotide sequence ID" value="NZ_CP046147.1"/>
</dbReference>
<evidence type="ECO:0000256" key="10">
    <source>
        <dbReference type="ARBA" id="ARBA00023012"/>
    </source>
</evidence>
<dbReference type="InterPro" id="IPR050351">
    <property type="entry name" value="BphY/WalK/GraS-like"/>
</dbReference>
<organism evidence="16 17">
    <name type="scientific">Candidatus Lucifugimonas marina</name>
    <dbReference type="NCBI Taxonomy" id="3038979"/>
    <lineage>
        <taxon>Bacteria</taxon>
        <taxon>Bacillati</taxon>
        <taxon>Chloroflexota</taxon>
        <taxon>Dehalococcoidia</taxon>
        <taxon>SAR202 cluster</taxon>
        <taxon>Candidatus Lucifugimonadales</taxon>
        <taxon>Candidatus Lucifugimonadaceae</taxon>
        <taxon>Candidatus Lucifugimonas</taxon>
    </lineage>
</organism>
<feature type="domain" description="Histidine kinase" evidence="13">
    <location>
        <begin position="299"/>
        <end position="514"/>
    </location>
</feature>
<dbReference type="InterPro" id="IPR005467">
    <property type="entry name" value="His_kinase_dom"/>
</dbReference>
<dbReference type="FunFam" id="3.30.565.10:FF:000023">
    <property type="entry name" value="PAS domain-containing sensor histidine kinase"/>
    <property type="match status" value="1"/>
</dbReference>
<dbReference type="GO" id="GO:0004721">
    <property type="term" value="F:phosphoprotein phosphatase activity"/>
    <property type="evidence" value="ECO:0007669"/>
    <property type="project" value="TreeGrafter"/>
</dbReference>
<keyword evidence="12" id="KW-1133">Transmembrane helix</keyword>
<dbReference type="InterPro" id="IPR036097">
    <property type="entry name" value="HisK_dim/P_sf"/>
</dbReference>
<dbReference type="PRINTS" id="PR00344">
    <property type="entry name" value="BCTRLSENSOR"/>
</dbReference>
<dbReference type="GO" id="GO:0000155">
    <property type="term" value="F:phosphorelay sensor kinase activity"/>
    <property type="evidence" value="ECO:0007669"/>
    <property type="project" value="InterPro"/>
</dbReference>
<dbReference type="PROSITE" id="PS50109">
    <property type="entry name" value="HIS_KIN"/>
    <property type="match status" value="1"/>
</dbReference>
<reference evidence="17" key="3">
    <citation type="submission" date="2023-06" db="EMBL/GenBank/DDBJ databases">
        <title>Pangenomics reveal diversification of enzyme families and niche specialization in globally abundant SAR202 bacteria.</title>
        <authorList>
            <person name="Saw J.H.W."/>
        </authorList>
    </citation>
    <scope>NUCLEOTIDE SEQUENCE [LARGE SCALE GENOMIC DNA]</scope>
    <source>
        <strain evidence="17">JH1073</strain>
    </source>
</reference>
<comment type="catalytic activity">
    <reaction evidence="1">
        <text>ATP + protein L-histidine = ADP + protein N-phospho-L-histidine.</text>
        <dbReference type="EC" id="2.7.13.3"/>
    </reaction>
</comment>
<keyword evidence="4" id="KW-1003">Cell membrane</keyword>
<dbReference type="EMBL" id="WMBE01000001">
    <property type="protein sequence ID" value="MDG0866050.1"/>
    <property type="molecule type" value="Genomic_DNA"/>
</dbReference>
<dbReference type="InterPro" id="IPR004358">
    <property type="entry name" value="Sig_transdc_His_kin-like_C"/>
</dbReference>
<dbReference type="InterPro" id="IPR003660">
    <property type="entry name" value="HAMP_dom"/>
</dbReference>
<reference evidence="16" key="2">
    <citation type="journal article" date="2023" name="Nat. Commun.">
        <title>Cultivation of marine bacteria of the SAR202 clade.</title>
        <authorList>
            <person name="Lim Y."/>
            <person name="Seo J.H."/>
            <person name="Giovannoni S.J."/>
            <person name="Kang I."/>
            <person name="Cho J.C."/>
        </authorList>
    </citation>
    <scope>NUCLEOTIDE SEQUENCE</scope>
    <source>
        <strain evidence="16">JH1073</strain>
    </source>
</reference>